<name>A0AA88FKW3_9BACT</name>
<proteinExistence type="predicted"/>
<reference evidence="1 2" key="1">
    <citation type="submission" date="2019-09" db="EMBL/GenBank/DDBJ databases">
        <title>Genome sequence of Hymenobacter sp. M3.</title>
        <authorList>
            <person name="Srinivasan S."/>
        </authorList>
    </citation>
    <scope>NUCLEOTIDE SEQUENCE [LARGE SCALE GENOMIC DNA]</scope>
    <source>
        <strain evidence="1 2">M3</strain>
    </source>
</reference>
<evidence type="ECO:0000313" key="2">
    <source>
        <dbReference type="Proteomes" id="UP000326380"/>
    </source>
</evidence>
<sequence length="620" mass="62139">MARYSIGTAVLYSARHAFAATIVPFDSPGGVRLYGDCSLFYFMFIGNIFRLSPANVRGFLCILVLLVGGNGSAWAQAPVWQTATAIDHTGGNSIVRASAADAFGNVYLVGDFNGTAAFGTTTLISSGTKDAFVAKWSATAGRFVWALKGGGAGFDQALAVAITGSDVYVAGSFSNSAQFGGPNLSSAGGTDVFVAKIGDTGSTGRFIWTQRAGGTDDDYAAGIAASGSNVYLAGSFASSAAAFGSLSLTNAGSGSYDVFVVKLEDGGSTGNSGRFVWAGRAGGTGIDQAAGLALQGSDLYVAGSFSSPTAGFGGTTLSNAGSTNAFVTKLTDGGTSAVFRWAQRGGTADATGTAVAVDGTNVYVAGYFSSASADFGNTTLLNANTDGSSDVFVAKLTDAGSTSTFTWAERAGGVSSDAVDAVAVNGSAVYVAGSFQGAARFGTTNLSNTGATDLFVARLTDAGSTGSFGWAVRAGGTTFDFAHGLAVNGTDVYVSGSVGLPARFGNFTVSGTGAPIIGYVAQLSDLVPLATEPSAALAGLGLYPNPAHARTTVQIPPVPGAGQATLLLFDALGRTVLTQLVRLSAGGAAADVPLLGLAPGIYRLQVRAGNQRLTRSLAIE</sequence>
<comment type="caution">
    <text evidence="1">The sequence shown here is derived from an EMBL/GenBank/DDBJ whole genome shotgun (WGS) entry which is preliminary data.</text>
</comment>
<dbReference type="InterPro" id="IPR052918">
    <property type="entry name" value="Motility_Chemotaxis_Reg"/>
</dbReference>
<dbReference type="Proteomes" id="UP000326380">
    <property type="component" value="Unassembled WGS sequence"/>
</dbReference>
<dbReference type="NCBIfam" id="TIGR04183">
    <property type="entry name" value="Por_Secre_tail"/>
    <property type="match status" value="1"/>
</dbReference>
<keyword evidence="2" id="KW-1185">Reference proteome</keyword>
<gene>
    <name evidence="1" type="ORF">F0P96_09795</name>
</gene>
<evidence type="ECO:0000313" key="1">
    <source>
        <dbReference type="EMBL" id="KAA9333261.1"/>
    </source>
</evidence>
<dbReference type="PANTHER" id="PTHR35580">
    <property type="entry name" value="CELL SURFACE GLYCOPROTEIN (S-LAYER PROTEIN)-LIKE PROTEIN"/>
    <property type="match status" value="1"/>
</dbReference>
<organism evidence="1 2">
    <name type="scientific">Hymenobacter busanensis</name>
    <dbReference type="NCBI Taxonomy" id="2607656"/>
    <lineage>
        <taxon>Bacteria</taxon>
        <taxon>Pseudomonadati</taxon>
        <taxon>Bacteroidota</taxon>
        <taxon>Cytophagia</taxon>
        <taxon>Cytophagales</taxon>
        <taxon>Hymenobacteraceae</taxon>
        <taxon>Hymenobacter</taxon>
    </lineage>
</organism>
<protein>
    <submittedName>
        <fullName evidence="1">T9SS type A sorting domain-containing protein</fullName>
    </submittedName>
</protein>
<dbReference type="InterPro" id="IPR026444">
    <property type="entry name" value="Secre_tail"/>
</dbReference>
<accession>A0AA88FKW3</accession>
<dbReference type="AlphaFoldDB" id="A0AA88FKW3"/>
<dbReference type="EMBL" id="VTWU01000003">
    <property type="protein sequence ID" value="KAA9333261.1"/>
    <property type="molecule type" value="Genomic_DNA"/>
</dbReference>
<dbReference type="PANTHER" id="PTHR35580:SF1">
    <property type="entry name" value="PHYTASE-LIKE DOMAIN-CONTAINING PROTEIN"/>
    <property type="match status" value="1"/>
</dbReference>